<keyword evidence="4 8" id="KW-0808">Transferase</keyword>
<dbReference type="Pfam" id="PF13292">
    <property type="entry name" value="DXP_synthase_N"/>
    <property type="match status" value="1"/>
</dbReference>
<dbReference type="PANTHER" id="PTHR43322">
    <property type="entry name" value="1-D-DEOXYXYLULOSE 5-PHOSPHATE SYNTHASE-RELATED"/>
    <property type="match status" value="1"/>
</dbReference>
<dbReference type="AlphaFoldDB" id="A0A2X3H8Q3"/>
<evidence type="ECO:0000256" key="7">
    <source>
        <dbReference type="ARBA" id="ARBA00023052"/>
    </source>
</evidence>
<keyword evidence="5" id="KW-0479">Metal-binding</keyword>
<evidence type="ECO:0000256" key="5">
    <source>
        <dbReference type="ARBA" id="ARBA00022723"/>
    </source>
</evidence>
<gene>
    <name evidence="8" type="primary">dxs_2</name>
    <name evidence="8" type="ORF">NCTC13940_01363</name>
</gene>
<dbReference type="InterPro" id="IPR029061">
    <property type="entry name" value="THDP-binding"/>
</dbReference>
<keyword evidence="6" id="KW-0460">Magnesium</keyword>
<sequence>MDLLKIKDPAFLKDMTIPEMEELAAEIRKFLIESTSVTGGHIGPNLGVVELTIALHHALQAIR</sequence>
<reference evidence="8 9" key="1">
    <citation type="submission" date="2018-06" db="EMBL/GenBank/DDBJ databases">
        <authorList>
            <consortium name="Pathogen Informatics"/>
            <person name="Doyle S."/>
        </authorList>
    </citation>
    <scope>NUCLEOTIDE SEQUENCE [LARGE SCALE GENOMIC DNA]</scope>
    <source>
        <strain evidence="8 9">NCTC13940</strain>
    </source>
</reference>
<dbReference type="GO" id="GO:0019288">
    <property type="term" value="P:isopentenyl diphosphate biosynthetic process, methylerythritol 4-phosphate pathway"/>
    <property type="evidence" value="ECO:0007669"/>
    <property type="project" value="TreeGrafter"/>
</dbReference>
<dbReference type="GO" id="GO:0005829">
    <property type="term" value="C:cytosol"/>
    <property type="evidence" value="ECO:0007669"/>
    <property type="project" value="TreeGrafter"/>
</dbReference>
<evidence type="ECO:0000256" key="4">
    <source>
        <dbReference type="ARBA" id="ARBA00022679"/>
    </source>
</evidence>
<dbReference type="EC" id="2.2.1.7" evidence="8"/>
<dbReference type="EMBL" id="UAWT01000013">
    <property type="protein sequence ID" value="SQC69153.1"/>
    <property type="molecule type" value="Genomic_DNA"/>
</dbReference>
<keyword evidence="7" id="KW-0786">Thiamine pyrophosphate</keyword>
<protein>
    <submittedName>
        <fullName evidence="8">1-deoxy-D-xylulose-5-phosphate synthase</fullName>
        <ecNumber evidence="8">2.2.1.7</ecNumber>
    </submittedName>
</protein>
<dbReference type="GO" id="GO:0046872">
    <property type="term" value="F:metal ion binding"/>
    <property type="evidence" value="ECO:0007669"/>
    <property type="project" value="UniProtKB-KW"/>
</dbReference>
<comment type="cofactor">
    <cofactor evidence="2">
        <name>thiamine diphosphate</name>
        <dbReference type="ChEBI" id="CHEBI:58937"/>
    </cofactor>
</comment>
<evidence type="ECO:0000256" key="6">
    <source>
        <dbReference type="ARBA" id="ARBA00022842"/>
    </source>
</evidence>
<dbReference type="GO" id="GO:0008661">
    <property type="term" value="F:1-deoxy-D-xylulose-5-phosphate synthase activity"/>
    <property type="evidence" value="ECO:0007669"/>
    <property type="project" value="UniProtKB-EC"/>
</dbReference>
<evidence type="ECO:0000313" key="8">
    <source>
        <dbReference type="EMBL" id="SQC69153.1"/>
    </source>
</evidence>
<dbReference type="Proteomes" id="UP000250257">
    <property type="component" value="Unassembled WGS sequence"/>
</dbReference>
<evidence type="ECO:0000256" key="3">
    <source>
        <dbReference type="ARBA" id="ARBA00011738"/>
    </source>
</evidence>
<dbReference type="SUPFAM" id="SSF52518">
    <property type="entry name" value="Thiamin diphosphate-binding fold (THDP-binding)"/>
    <property type="match status" value="1"/>
</dbReference>
<evidence type="ECO:0000256" key="2">
    <source>
        <dbReference type="ARBA" id="ARBA00001964"/>
    </source>
</evidence>
<evidence type="ECO:0000256" key="1">
    <source>
        <dbReference type="ARBA" id="ARBA00001946"/>
    </source>
</evidence>
<evidence type="ECO:0000313" key="9">
    <source>
        <dbReference type="Proteomes" id="UP000250257"/>
    </source>
</evidence>
<proteinExistence type="predicted"/>
<name>A0A2X3H8Q3_9LIST</name>
<comment type="subunit">
    <text evidence="3">Homodimer.</text>
</comment>
<dbReference type="Gene3D" id="3.40.50.970">
    <property type="match status" value="1"/>
</dbReference>
<dbReference type="GO" id="GO:0016114">
    <property type="term" value="P:terpenoid biosynthetic process"/>
    <property type="evidence" value="ECO:0007669"/>
    <property type="project" value="InterPro"/>
</dbReference>
<dbReference type="InterPro" id="IPR049557">
    <property type="entry name" value="Transketolase_CS"/>
</dbReference>
<organism evidence="8 9">
    <name type="scientific">Listeria fleischmannii subsp. fleischmannii</name>
    <dbReference type="NCBI Taxonomy" id="1671902"/>
    <lineage>
        <taxon>Bacteria</taxon>
        <taxon>Bacillati</taxon>
        <taxon>Bacillota</taxon>
        <taxon>Bacilli</taxon>
        <taxon>Bacillales</taxon>
        <taxon>Listeriaceae</taxon>
        <taxon>Listeria</taxon>
    </lineage>
</organism>
<dbReference type="PROSITE" id="PS00801">
    <property type="entry name" value="TRANSKETOLASE_1"/>
    <property type="match status" value="1"/>
</dbReference>
<dbReference type="PANTHER" id="PTHR43322:SF5">
    <property type="entry name" value="1-DEOXY-D-XYLULOSE-5-PHOSPHATE SYNTHASE, CHLOROPLASTIC"/>
    <property type="match status" value="1"/>
</dbReference>
<accession>A0A2X3H8Q3</accession>
<comment type="cofactor">
    <cofactor evidence="1">
        <name>Mg(2+)</name>
        <dbReference type="ChEBI" id="CHEBI:18420"/>
    </cofactor>
</comment>
<dbReference type="InterPro" id="IPR005477">
    <property type="entry name" value="Dxylulose-5-P_synthase"/>
</dbReference>